<feature type="compositionally biased region" description="Polar residues" evidence="1">
    <location>
        <begin position="26"/>
        <end position="61"/>
    </location>
</feature>
<evidence type="ECO:0000313" key="2">
    <source>
        <dbReference type="EMBL" id="MDP5275477.1"/>
    </source>
</evidence>
<evidence type="ECO:0000313" key="3">
    <source>
        <dbReference type="Proteomes" id="UP001231941"/>
    </source>
</evidence>
<name>A0ABT9J225_9BACL</name>
<dbReference type="Proteomes" id="UP001231941">
    <property type="component" value="Unassembled WGS sequence"/>
</dbReference>
<keyword evidence="3" id="KW-1185">Reference proteome</keyword>
<protein>
    <submittedName>
        <fullName evidence="2">Uncharacterized protein</fullName>
    </submittedName>
</protein>
<feature type="region of interest" description="Disordered" evidence="1">
    <location>
        <begin position="21"/>
        <end position="61"/>
    </location>
</feature>
<accession>A0ABT9J225</accession>
<organism evidence="2 3">
    <name type="scientific">Chengkuizengella axinellae</name>
    <dbReference type="NCBI Taxonomy" id="3064388"/>
    <lineage>
        <taxon>Bacteria</taxon>
        <taxon>Bacillati</taxon>
        <taxon>Bacillota</taxon>
        <taxon>Bacilli</taxon>
        <taxon>Bacillales</taxon>
        <taxon>Paenibacillaceae</taxon>
        <taxon>Chengkuizengella</taxon>
    </lineage>
</organism>
<dbReference type="EMBL" id="JAVAMP010000008">
    <property type="protein sequence ID" value="MDP5275477.1"/>
    <property type="molecule type" value="Genomic_DNA"/>
</dbReference>
<evidence type="ECO:0000256" key="1">
    <source>
        <dbReference type="SAM" id="MobiDB-lite"/>
    </source>
</evidence>
<gene>
    <name evidence="2" type="ORF">Q5Y73_15315</name>
</gene>
<sequence>MNQRKSNEKDKGCFKRLYREGRNAENFLTQKNNLPPWSSIGENKTSTVDATLQQTEPSKKN</sequence>
<comment type="caution">
    <text evidence="2">The sequence shown here is derived from an EMBL/GenBank/DDBJ whole genome shotgun (WGS) entry which is preliminary data.</text>
</comment>
<reference evidence="2 3" key="1">
    <citation type="submission" date="2023-08" db="EMBL/GenBank/DDBJ databases">
        <authorList>
            <person name="Park J.-S."/>
        </authorList>
    </citation>
    <scope>NUCLEOTIDE SEQUENCE [LARGE SCALE GENOMIC DNA]</scope>
    <source>
        <strain evidence="2 3">2205SS18-9</strain>
    </source>
</reference>
<proteinExistence type="predicted"/>